<comment type="caution">
    <text evidence="2">The sequence shown here is derived from an EMBL/GenBank/DDBJ whole genome shotgun (WGS) entry which is preliminary data.</text>
</comment>
<proteinExistence type="predicted"/>
<reference evidence="2" key="1">
    <citation type="journal article" date="2023" name="Microbiol Resour">
        <title>Genome Sequences of Rhodoplanes serenus and Two Thermotolerant Strains, Rhodoplanes tepidamans and 'Rhodoplanes cryptolactis,' Further Refine the Genus.</title>
        <authorList>
            <person name="Rayyan A.A."/>
            <person name="Kyndt J.A."/>
        </authorList>
    </citation>
    <scope>NUCLEOTIDE SEQUENCE</scope>
    <source>
        <strain evidence="2">DSM 9987</strain>
    </source>
</reference>
<accession>A0ABT5J3B8</accession>
<evidence type="ECO:0000313" key="2">
    <source>
        <dbReference type="EMBL" id="MDC7784152.1"/>
    </source>
</evidence>
<feature type="transmembrane region" description="Helical" evidence="1">
    <location>
        <begin position="62"/>
        <end position="79"/>
    </location>
</feature>
<feature type="transmembrane region" description="Helical" evidence="1">
    <location>
        <begin position="86"/>
        <end position="107"/>
    </location>
</feature>
<feature type="transmembrane region" description="Helical" evidence="1">
    <location>
        <begin position="178"/>
        <end position="195"/>
    </location>
</feature>
<dbReference type="RefSeq" id="WP_272775003.1">
    <property type="nucleotide sequence ID" value="NZ_JAQQLI010000001.1"/>
</dbReference>
<protein>
    <submittedName>
        <fullName evidence="2">NnrS family protein</fullName>
    </submittedName>
</protein>
<evidence type="ECO:0000256" key="1">
    <source>
        <dbReference type="SAM" id="Phobius"/>
    </source>
</evidence>
<feature type="transmembrane region" description="Helical" evidence="1">
    <location>
        <begin position="364"/>
        <end position="388"/>
    </location>
</feature>
<feature type="transmembrane region" description="Helical" evidence="1">
    <location>
        <begin position="215"/>
        <end position="234"/>
    </location>
</feature>
<dbReference type="Pfam" id="PF05940">
    <property type="entry name" value="NnrS"/>
    <property type="match status" value="1"/>
</dbReference>
<keyword evidence="1" id="KW-0472">Membrane</keyword>
<name>A0ABT5J3B8_RHOTP</name>
<feature type="transmembrane region" description="Helical" evidence="1">
    <location>
        <begin position="240"/>
        <end position="258"/>
    </location>
</feature>
<keyword evidence="1" id="KW-0812">Transmembrane</keyword>
<sequence length="395" mass="41171">MAPVPRTAPYAGPALLSYGFRPFFLFGALFAGVTVLLWMPVWEGRIAIDTVFAAVDWHAHELLFGYVAAVVTGFLLTAIPNWTGRLPLAGTPLLVLVLAWLAGRLAVAAGGTLGWAVVAVVDVAFLLMVLAAAGREVIAGRNWRNLRVLVIVAVFAAANIVFHVEAHVRGEAVLGRRLALAAIVVLIVLIGGRIVPSFTRNWLVRENPGRLPAPFGRVDAAAIALAVMALAAWLAAPEGVVTAVLLAASGLVQAVRLARWAGDRTGRDALVVILHVGYAFIPLGFLLLAAAAATPLVSPSAGIHAWTVGAAGVMTLAVMTRATRGHTGRALEAPASTRAVYVAVVAAAALRIAAGLVPDHVTPLLWAAALAWTAAFLGFCAVYGPMLLRPRLGKG</sequence>
<evidence type="ECO:0000313" key="3">
    <source>
        <dbReference type="Proteomes" id="UP001165652"/>
    </source>
</evidence>
<feature type="transmembrane region" description="Helical" evidence="1">
    <location>
        <begin position="113"/>
        <end position="134"/>
    </location>
</feature>
<reference evidence="2" key="2">
    <citation type="submission" date="2023-02" db="EMBL/GenBank/DDBJ databases">
        <authorList>
            <person name="Rayyan A."/>
            <person name="Meyer T."/>
            <person name="Kyndt J.A."/>
        </authorList>
    </citation>
    <scope>NUCLEOTIDE SEQUENCE</scope>
    <source>
        <strain evidence="2">DSM 9987</strain>
    </source>
</reference>
<dbReference type="EMBL" id="JAQQLI010000001">
    <property type="protein sequence ID" value="MDC7784152.1"/>
    <property type="molecule type" value="Genomic_DNA"/>
</dbReference>
<feature type="transmembrane region" description="Helical" evidence="1">
    <location>
        <begin position="270"/>
        <end position="291"/>
    </location>
</feature>
<dbReference type="InterPro" id="IPR010266">
    <property type="entry name" value="NnrS"/>
</dbReference>
<dbReference type="Proteomes" id="UP001165652">
    <property type="component" value="Unassembled WGS sequence"/>
</dbReference>
<feature type="transmembrane region" description="Helical" evidence="1">
    <location>
        <begin position="339"/>
        <end position="358"/>
    </location>
</feature>
<organism evidence="2 3">
    <name type="scientific">Rhodoplanes tepidamans</name>
    <name type="common">Rhodoplanes cryptolactis</name>
    <dbReference type="NCBI Taxonomy" id="200616"/>
    <lineage>
        <taxon>Bacteria</taxon>
        <taxon>Pseudomonadati</taxon>
        <taxon>Pseudomonadota</taxon>
        <taxon>Alphaproteobacteria</taxon>
        <taxon>Hyphomicrobiales</taxon>
        <taxon>Nitrobacteraceae</taxon>
        <taxon>Rhodoplanes</taxon>
    </lineage>
</organism>
<feature type="transmembrane region" description="Helical" evidence="1">
    <location>
        <begin position="303"/>
        <end position="319"/>
    </location>
</feature>
<keyword evidence="1" id="KW-1133">Transmembrane helix</keyword>
<keyword evidence="3" id="KW-1185">Reference proteome</keyword>
<gene>
    <name evidence="2" type="ORF">PQJ73_00510</name>
</gene>
<feature type="transmembrane region" description="Helical" evidence="1">
    <location>
        <begin position="23"/>
        <end position="42"/>
    </location>
</feature>
<feature type="transmembrane region" description="Helical" evidence="1">
    <location>
        <begin position="146"/>
        <end position="166"/>
    </location>
</feature>